<sequence>MQFLCILLEMCVLCVGFMSFTMINKIKLTALFFSLSLGVLTAGAQESPINFSSKTNADKSVELSYEKQDPGTYTVLLKFRELTNTDASSEQDITIRGYSGNLLTMKPQNAGQGIGYSYASTYIRGKFEPKYDANFIYTLPYKAGAKAMVSESGFVGAKYFGNTTPDDWKAYRFYTKVEDTVTAVRKGIVVDIKDLHENNVPDGVAYTSKSNDMIIEHADGTLATYRGFKKGSFVVEVGQTVFPGTALGVNSKNNSNSGHNISLMLTYLKSKEIDRSRTLQNSKSLYGFITPHFITAENADAILESRKEYTASVPAEVFKKELTKKEMKKHGVK</sequence>
<proteinExistence type="predicted"/>
<dbReference type="Gene3D" id="2.70.70.10">
    <property type="entry name" value="Glucose Permease (Domain IIA)"/>
    <property type="match status" value="1"/>
</dbReference>
<evidence type="ECO:0000313" key="2">
    <source>
        <dbReference type="Proteomes" id="UP000192678"/>
    </source>
</evidence>
<dbReference type="Proteomes" id="UP000192678">
    <property type="component" value="Unassembled WGS sequence"/>
</dbReference>
<dbReference type="InterPro" id="IPR011055">
    <property type="entry name" value="Dup_hybrid_motif"/>
</dbReference>
<dbReference type="EMBL" id="FWYB01000007">
    <property type="protein sequence ID" value="SMC97048.1"/>
    <property type="molecule type" value="Genomic_DNA"/>
</dbReference>
<name>A0A1W2DJ65_9SPHI</name>
<organism evidence="1 2">
    <name type="scientific">Pedobacter nyackensis</name>
    <dbReference type="NCBI Taxonomy" id="475255"/>
    <lineage>
        <taxon>Bacteria</taxon>
        <taxon>Pseudomonadati</taxon>
        <taxon>Bacteroidota</taxon>
        <taxon>Sphingobacteriia</taxon>
        <taxon>Sphingobacteriales</taxon>
        <taxon>Sphingobacteriaceae</taxon>
        <taxon>Pedobacter</taxon>
    </lineage>
</organism>
<dbReference type="STRING" id="475255.SAMN04488101_10723"/>
<reference evidence="1 2" key="1">
    <citation type="submission" date="2017-04" db="EMBL/GenBank/DDBJ databases">
        <authorList>
            <person name="Afonso C.L."/>
            <person name="Miller P.J."/>
            <person name="Scott M.A."/>
            <person name="Spackman E."/>
            <person name="Goraichik I."/>
            <person name="Dimitrov K.M."/>
            <person name="Suarez D.L."/>
            <person name="Swayne D.E."/>
        </authorList>
    </citation>
    <scope>NUCLEOTIDE SEQUENCE [LARGE SCALE GENOMIC DNA]</scope>
    <source>
        <strain evidence="1 2">DSM 19625</strain>
    </source>
</reference>
<protein>
    <submittedName>
        <fullName evidence="1">Peptidase family M23</fullName>
    </submittedName>
</protein>
<gene>
    <name evidence="1" type="ORF">SAMN04488101_10723</name>
</gene>
<dbReference type="AlphaFoldDB" id="A0A1W2DJ65"/>
<keyword evidence="2" id="KW-1185">Reference proteome</keyword>
<evidence type="ECO:0000313" key="1">
    <source>
        <dbReference type="EMBL" id="SMC97048.1"/>
    </source>
</evidence>
<accession>A0A1W2DJ65</accession>